<dbReference type="EMBL" id="QFFJ01000001">
    <property type="protein sequence ID" value="RBL92758.1"/>
    <property type="molecule type" value="Genomic_DNA"/>
</dbReference>
<name>A0A365Y360_9BACT</name>
<comment type="caution">
    <text evidence="2">The sequence shown here is derived from an EMBL/GenBank/DDBJ whole genome shotgun (WGS) entry which is preliminary data.</text>
</comment>
<keyword evidence="1" id="KW-0732">Signal</keyword>
<dbReference type="Proteomes" id="UP000253410">
    <property type="component" value="Unassembled WGS sequence"/>
</dbReference>
<gene>
    <name evidence="2" type="ORF">DF182_09325</name>
</gene>
<evidence type="ECO:0000256" key="1">
    <source>
        <dbReference type="SAM" id="SignalP"/>
    </source>
</evidence>
<evidence type="ECO:0008006" key="4">
    <source>
        <dbReference type="Google" id="ProtNLM"/>
    </source>
</evidence>
<sequence length="1765" mass="193164">MFIRKKGCRQFLALFFLSTLLFQIGFPTVAYALTSGPTAPEATSFEPVDTTEMVNPQTGDFTYNIPLLEVPGPEGGYPLALSYHAGIQPGEDASWTGLGWSLNPGAITRNVNGYPDDWYSETALRRDFWEGGQTTSYNIGVSVGIASTPATVSFGLSFSQDTYRGFGVGMDVGAGIKYGNVSVGVSAGISPYGDEYAGLGINLSQNPDGPGLGASLNVGISGNGTSISGSAGYDVKGNTVLGVSMGSNNPQGSLTLGGYTANTRNNQAGNIQTDESGFSLDIPITYLVNVRLGYNYTRYWSDESVNVPVHGSLNLPGWDMITQSHAFDTYSLLNYDPAYMDSTNIVDNNDADLLQGGTYPDFDNYHVTAQGMAGTMRPYIFQGYVARQNRSNQNSINLTYVCPGQGNSTTMMGVRPQFRFDNDFSNQYRQQFNDFDLENVWGNKLPAPFDPAPVYGNGDGMTAYNPATTELAGSRSIRTIDYATLFSAADKKGFLYPSGTTGFSYDAALNKSIGGYAITNSSGVTYHYSLPAYSFNESIYSEKIDAGKGNGMSKNFNRQVKPGKYAYTWYLTGVTGPDYVDRNGNGVLDEGDWGYWVKFEYGKWTDSYYWRNPEAGFTPDIDNKFQNASKGQKEIYYLNTIKTRSHTALFVKDIRNDGRGAAAGIMSTSGDTENSGYYDNTSAYTLKLDRILLYANADMPAVNMTSTSPLNINQHYASNVLDKYDVSNADFEKNAFRIIDLKYDYSLCKSTLNSFTTNPASTGGKLTLTQMLVKGRGGACMLPATDFIYEPENVKAGMIVSMAAPDPGSGIGQITTGTIPNGGYQIGDILTINQNLYCGVIIKKYSAVNFDIKYFPGYAPSSSGATQMPCQLTKNPPYQQKARDMWGMFKSDYNPALAAKNANLGGVTNVISAASVDAWSLRAVNTALGSKIKVEYESDVYSKAVLNRVGSYVINNFIFDNNTRRLKFTVSNADKNVPLSSIYKVGSKVDAIIAQELIYWLLGTYPTPQPLILRTQDTRITDPTDFTITAIDDSNMTITVSCHSINLMDITDPKVEVHNILTGNLFYTNNINQFGGGLRVKSLSVTTSQNTVVNDYDYRIPDQADLSSGVTSFEPSVFDYDEVSSYAILAPVAGRYKKELYKGINYLLTIAREVPAPGVIYKNIAVSKKVIAPDGSEHQVDGRTAYEFEVFNENMITRRKVGKGTTVGYYHGTPSDMVNIGNNQSIQNLSSAVGTLRSIINYDNQGNKLSATYNNYLHDDFNNSSSYFLTDYFDRGLSRYNYQGVIIERDVEEKYVNNLSTGKSKIMLTMSAKEQYPVIKTGEDKIDYKTGITTKTRNIGFDFYSGEVTKTKTQDTYGNSFMTEIIPAYRVYPQMGLKINNTTNKNMLSQVAASYTYKLDANDTKTGVINAQAQVWSNNLQVRNPDNSNSIITQQTTALGNVWRKQASYIWQPAGNTTDGIMPLAQFIDFNWANPQSSNIAWRKAEELTLYSVNSHPLESKDINGNYSAVKYGYQDSRLVITGKAAQYNEIAYSSAEDDLIGSTFETGVGLGNGVIERSTSFPAATAHTGYSSLKTSAGKEGFGFTVVVNNEQLNRQYRGSVWVKSSSGAAPSASLYYQVNNGTQVPATVIATRKAGEWYQLNIVTPASAAATTGNSIKFGCINNGSTDVFFDDFLIQPLNASATAYVYDKTSGEVAYILDGNNMYKRYEFDAAGKLTGTYTETFSNGVIKTSEFEYNYGKGCIASTAGKALPRISFYKKNLGLI</sequence>
<dbReference type="RefSeq" id="WP_113615358.1">
    <property type="nucleotide sequence ID" value="NZ_QFFJ01000001.1"/>
</dbReference>
<dbReference type="OrthoDB" id="9814627at2"/>
<evidence type="ECO:0000313" key="3">
    <source>
        <dbReference type="Proteomes" id="UP000253410"/>
    </source>
</evidence>
<keyword evidence="3" id="KW-1185">Reference proteome</keyword>
<dbReference type="PROSITE" id="PS00018">
    <property type="entry name" value="EF_HAND_1"/>
    <property type="match status" value="1"/>
</dbReference>
<accession>A0A365Y360</accession>
<evidence type="ECO:0000313" key="2">
    <source>
        <dbReference type="EMBL" id="RBL92758.1"/>
    </source>
</evidence>
<organism evidence="2 3">
    <name type="scientific">Chitinophaga flava</name>
    <dbReference type="NCBI Taxonomy" id="2259036"/>
    <lineage>
        <taxon>Bacteria</taxon>
        <taxon>Pseudomonadati</taxon>
        <taxon>Bacteroidota</taxon>
        <taxon>Chitinophagia</taxon>
        <taxon>Chitinophagales</taxon>
        <taxon>Chitinophagaceae</taxon>
        <taxon>Chitinophaga</taxon>
    </lineage>
</organism>
<proteinExistence type="predicted"/>
<dbReference type="InterPro" id="IPR018247">
    <property type="entry name" value="EF_Hand_1_Ca_BS"/>
</dbReference>
<protein>
    <recommendedName>
        <fullName evidence="4">CBM6 domain-containing protein</fullName>
    </recommendedName>
</protein>
<feature type="signal peptide" evidence="1">
    <location>
        <begin position="1"/>
        <end position="32"/>
    </location>
</feature>
<dbReference type="Gene3D" id="2.60.120.260">
    <property type="entry name" value="Galactose-binding domain-like"/>
    <property type="match status" value="1"/>
</dbReference>
<feature type="chain" id="PRO_5017033831" description="CBM6 domain-containing protein" evidence="1">
    <location>
        <begin position="33"/>
        <end position="1765"/>
    </location>
</feature>
<reference evidence="2 3" key="1">
    <citation type="submission" date="2018-05" db="EMBL/GenBank/DDBJ databases">
        <title>Chitinophaga sp. K3CV102501T nov., isolated from isolated from a monsoon evergreen broad-leaved forest soil.</title>
        <authorList>
            <person name="Lv Y."/>
        </authorList>
    </citation>
    <scope>NUCLEOTIDE SEQUENCE [LARGE SCALE GENOMIC DNA]</scope>
    <source>
        <strain evidence="2 3">GDMCC 1.1325</strain>
    </source>
</reference>